<organism evidence="3 4">
    <name type="scientific">Plasmopara halstedii</name>
    <name type="common">Downy mildew of sunflower</name>
    <dbReference type="NCBI Taxonomy" id="4781"/>
    <lineage>
        <taxon>Eukaryota</taxon>
        <taxon>Sar</taxon>
        <taxon>Stramenopiles</taxon>
        <taxon>Oomycota</taxon>
        <taxon>Peronosporomycetes</taxon>
        <taxon>Peronosporales</taxon>
        <taxon>Peronosporaceae</taxon>
        <taxon>Plasmopara</taxon>
    </lineage>
</organism>
<dbReference type="CDD" id="cd06257">
    <property type="entry name" value="DnaJ"/>
    <property type="match status" value="1"/>
</dbReference>
<dbReference type="Gene3D" id="1.10.287.110">
    <property type="entry name" value="DnaJ domain"/>
    <property type="match status" value="1"/>
</dbReference>
<dbReference type="PRINTS" id="PR00625">
    <property type="entry name" value="JDOMAIN"/>
</dbReference>
<accession>A0A0P1ALC4</accession>
<sequence length="256" mass="29929">MVELDEAIRVLRCSTHYEVLNLKGAKQTPEFVNAHQVRKRYKELAILVHPDKNQSPNAESAFKRLSEAYECLVDEISQRAYLQQLNVKTQRKSSRQKNKYKRKRETPSETMTEHEPKLPKRMRTPEEIWQEFQREEEELARRHFHAKGFDRVYNSAMKQPAQGANDMLALKEKQHAILNIDLDLKANEWAAWNKSTFRRTQTKLAHEDGAKSSARVASPSRIYCLICQRKFISVEALNRHEALSKLHLANVHAQRS</sequence>
<dbReference type="InterPro" id="IPR001623">
    <property type="entry name" value="DnaJ_domain"/>
</dbReference>
<dbReference type="SUPFAM" id="SSF46565">
    <property type="entry name" value="Chaperone J-domain"/>
    <property type="match status" value="1"/>
</dbReference>
<protein>
    <submittedName>
        <fullName evidence="3">-like protein</fullName>
    </submittedName>
</protein>
<feature type="region of interest" description="Disordered" evidence="1">
    <location>
        <begin position="87"/>
        <end position="119"/>
    </location>
</feature>
<dbReference type="SMART" id="SM00271">
    <property type="entry name" value="DnaJ"/>
    <property type="match status" value="1"/>
</dbReference>
<dbReference type="GeneID" id="36407086"/>
<dbReference type="OMA" id="ARRWATW"/>
<dbReference type="EMBL" id="CCYD01000595">
    <property type="protein sequence ID" value="CEG41700.1"/>
    <property type="molecule type" value="Genomic_DNA"/>
</dbReference>
<dbReference type="RefSeq" id="XP_024578069.1">
    <property type="nucleotide sequence ID" value="XM_024727498.1"/>
</dbReference>
<dbReference type="Pfam" id="PF00226">
    <property type="entry name" value="DnaJ"/>
    <property type="match status" value="1"/>
</dbReference>
<name>A0A0P1ALC4_PLAHL</name>
<dbReference type="GO" id="GO:0030544">
    <property type="term" value="F:Hsp70 protein binding"/>
    <property type="evidence" value="ECO:0007669"/>
    <property type="project" value="TreeGrafter"/>
</dbReference>
<feature type="compositionally biased region" description="Basic residues" evidence="1">
    <location>
        <begin position="89"/>
        <end position="104"/>
    </location>
</feature>
<feature type="domain" description="J" evidence="2">
    <location>
        <begin position="15"/>
        <end position="86"/>
    </location>
</feature>
<dbReference type="GO" id="GO:0071218">
    <property type="term" value="P:cellular response to misfolded protein"/>
    <property type="evidence" value="ECO:0007669"/>
    <property type="project" value="TreeGrafter"/>
</dbReference>
<dbReference type="AlphaFoldDB" id="A0A0P1ALC4"/>
<evidence type="ECO:0000259" key="2">
    <source>
        <dbReference type="PROSITE" id="PS50076"/>
    </source>
</evidence>
<evidence type="ECO:0000313" key="3">
    <source>
        <dbReference type="EMBL" id="CEG41700.1"/>
    </source>
</evidence>
<dbReference type="Proteomes" id="UP000054928">
    <property type="component" value="Unassembled WGS sequence"/>
</dbReference>
<dbReference type="PROSITE" id="PS50076">
    <property type="entry name" value="DNAJ_2"/>
    <property type="match status" value="1"/>
</dbReference>
<evidence type="ECO:0000256" key="1">
    <source>
        <dbReference type="SAM" id="MobiDB-lite"/>
    </source>
</evidence>
<reference evidence="4" key="1">
    <citation type="submission" date="2014-09" db="EMBL/GenBank/DDBJ databases">
        <authorList>
            <person name="Sharma Rahul"/>
            <person name="Thines Marco"/>
        </authorList>
    </citation>
    <scope>NUCLEOTIDE SEQUENCE [LARGE SCALE GENOMIC DNA]</scope>
</reference>
<feature type="compositionally biased region" description="Basic and acidic residues" evidence="1">
    <location>
        <begin position="105"/>
        <end position="119"/>
    </location>
</feature>
<proteinExistence type="predicted"/>
<dbReference type="InterPro" id="IPR036869">
    <property type="entry name" value="J_dom_sf"/>
</dbReference>
<evidence type="ECO:0000313" key="4">
    <source>
        <dbReference type="Proteomes" id="UP000054928"/>
    </source>
</evidence>
<dbReference type="GO" id="GO:0005789">
    <property type="term" value="C:endoplasmic reticulum membrane"/>
    <property type="evidence" value="ECO:0007669"/>
    <property type="project" value="TreeGrafter"/>
</dbReference>
<dbReference type="OrthoDB" id="10250354at2759"/>
<dbReference type="InterPro" id="IPR051100">
    <property type="entry name" value="DnaJ_subfamily_B/C"/>
</dbReference>
<dbReference type="PANTHER" id="PTHR43908">
    <property type="entry name" value="AT29763P-RELATED"/>
    <property type="match status" value="1"/>
</dbReference>
<dbReference type="PANTHER" id="PTHR43908:SF6">
    <property type="entry name" value="J DOMAIN-CONTAINING PROTEIN DDB_G0295729"/>
    <property type="match status" value="1"/>
</dbReference>
<keyword evidence="4" id="KW-1185">Reference proteome</keyword>